<evidence type="ECO:0000256" key="8">
    <source>
        <dbReference type="SAM" id="Coils"/>
    </source>
</evidence>
<feature type="domain" description="CBS" evidence="11">
    <location>
        <begin position="2427"/>
        <end position="2485"/>
    </location>
</feature>
<dbReference type="Gene3D" id="3.40.850.10">
    <property type="entry name" value="Kinesin motor domain"/>
    <property type="match status" value="2"/>
</dbReference>
<evidence type="ECO:0000313" key="15">
    <source>
        <dbReference type="Proteomes" id="UP001530400"/>
    </source>
</evidence>
<evidence type="ECO:0000256" key="9">
    <source>
        <dbReference type="SAM" id="MobiDB-lite"/>
    </source>
</evidence>
<evidence type="ECO:0000256" key="10">
    <source>
        <dbReference type="SAM" id="Phobius"/>
    </source>
</evidence>
<evidence type="ECO:0000256" key="4">
    <source>
        <dbReference type="ARBA" id="ARBA00023175"/>
    </source>
</evidence>
<feature type="domain" description="CBS" evidence="11">
    <location>
        <begin position="1908"/>
        <end position="1964"/>
    </location>
</feature>
<feature type="region of interest" description="Disordered" evidence="9">
    <location>
        <begin position="1320"/>
        <end position="1340"/>
    </location>
</feature>
<keyword evidence="4 7" id="KW-0505">Motor protein</keyword>
<dbReference type="InterPro" id="IPR036961">
    <property type="entry name" value="Kinesin_motor_dom_sf"/>
</dbReference>
<feature type="domain" description="PB1" evidence="13">
    <location>
        <begin position="2567"/>
        <end position="2651"/>
    </location>
</feature>
<dbReference type="Pfam" id="PF00571">
    <property type="entry name" value="CBS"/>
    <property type="match status" value="10"/>
</dbReference>
<dbReference type="SMART" id="SM00116">
    <property type="entry name" value="CBS"/>
    <property type="match status" value="12"/>
</dbReference>
<dbReference type="Gene3D" id="1.20.58.530">
    <property type="match status" value="1"/>
</dbReference>
<feature type="domain" description="CBS" evidence="11">
    <location>
        <begin position="1566"/>
        <end position="1622"/>
    </location>
</feature>
<feature type="region of interest" description="Disordered" evidence="9">
    <location>
        <begin position="2546"/>
        <end position="2568"/>
    </location>
</feature>
<feature type="compositionally biased region" description="Basic residues" evidence="9">
    <location>
        <begin position="2170"/>
        <end position="2179"/>
    </location>
</feature>
<feature type="region of interest" description="Actin-binding" evidence="7">
    <location>
        <begin position="845"/>
        <end position="867"/>
    </location>
</feature>
<feature type="domain" description="CBS" evidence="11">
    <location>
        <begin position="1499"/>
        <end position="1559"/>
    </location>
</feature>
<keyword evidence="1 7" id="KW-0547">Nucleotide-binding</keyword>
<sequence length="2682" mass="290423">MEMNRRDSATVDLVTGKAKIEYFFNPSLLLRDDTSTSAGSSNNISSSLFNQTPKRSSSNIAADDANSCSDKDSTDALLYGSKYSQHLFMPCVIVKDLELTEEGEVQSQAALVKTKDGVLHKIRVGIVLDIDRTKLIPLQKADSLGLPDVLHLPSVTEASLLHALRLRYARDDIYTSAGPILMSVNPYKSISVNAANITSNGAAMGMAGAGEQVILGDLYSEERMRKYARSNNTQSLPCHLFQVADRAYTSLLSSSNSSSGRGGGNRVGDSHMEEEDALLLMEATATSKHTVKNQSIIISGESGAGKTEATKKIMQYLARIHIRKDKVGNSADGTTTSTEGEATATTTTSSLEDRVLSSNPLLESFGNARTLKNDNSSRFGKFIKINIDTTSTGGGGIIGASINNYLLEKTRIVHQTDGERNYHIFYQLFSGATEGTLDALSLGDGAESFRYLGNRSILKSRRDSLSFQETMACLSKIGLTKEEKHQVLAIVAAVLHLGNVDFEKESDSENAKITDGSAASFRTACELFGLEEEKVKEAMLTKLLTVGGKIIHKPQDVGQARDKRDAFAKLAYSNLFLWLVNRINETLASEDAMVRKKEELEFSPEPKVVKSGRPSGFIGVLDIYGFENFEMNGFEQLLINYANEKLQRHFNRHIFEVEQNLYSSEGVDWSYITFNDNRPCLELIEGGTGTVGILNTLEDCGGMGTAHERDVNFLAQIHQKFGGVQNGMSTAKKKKKKGSNSPVPKDPVRHDNFITPKFGKDRDFIVVHYAGEVRYTVNGFVEKNVETLSNELKDLGSTSSKEFILGVFTTNNAPFCPETNPAATPGRSRSTIRGVSVASQFRTSLQMLVMDLECTQPHYVRCIKPNTSKAANVFDCGEVLRQLRYAGMMETIRIRREGYALREEHEEFYRRFHLLLSSTEAAQGEGIGHMVKVLSKRWNLTDEEWQIGHSKIFLKRDLASKLETLASLRVRAAARAVGKFGRKIARKRASNLMTAWAKFRLHLIRLHRRTAASKKIASTYRMSKERKQYMSTLYSVVKLQCIGRRAVACERVRRMRDPFADMTFKELDVLHKEEVARMEAAVNSKDFSLAADIEKKLEPLKEALESKRPLTRSVLESRISEIQSRIDDAVARKDFTECAPLQAKLDSLMKKRKDLPTIDELKDAVKKAEKDVADAAARRDFKGAASYQAALDNAVKRLEDAKQADPSYTESDQEQGEVCQNAKFNSRAELEAAISEVQTKVQDAISNKLFDKASSFQAELDELESLRPTLPSLEEMETQLNELIAEMDAAIKEKNFKKAEILHNQVDELSAKLEEEKGKVQTSTQEAAPNETPKFTNENGEDVTFTSRYELEEEVKRFKILVDSAASSKKFKEARENQAYLDSLENLRHLLPTAQELTERLSRVKADMEEAINKKQFEEAEQLHGIVEGLEKQLEMEQQNAPRLEPIPSIPPKVANVVKTPAKVKSAPTVASVASVAGSVRSKPTKKVTTVDDRPVSKLRPKAPMIASSESSVLAIVQMLANKRGDAAIITDDSGGLTGIITDTDVTRRLVAKQLSAASTDISSIMTPNPTCVSMSDPATEALVTMVENRFRHLPVTDDSGAVVGVLDIAKCLNDAISKLERSADKSSSAAEDAIKQMSSLQGAGGAQSALMQQLLGPLLAQAFGGQTSPTLRSILAGKPSTVVSPTASLQETGSIMADARKAALVVKHGRLVGIFGFKDMMSRAIAKELPLDFTQVSSVMTPNPESVSPDTTVLEALQIMHDNKFLTLPVCESNGAVIGVVDVMDCVYASGGAEGWRSIFANAMDCDDITDEGSVFSARKSVKSSRTARSLSKENPVSKLRPKAPMIASSESSVLAVVQMLANKRGDAAIITDDSGGLTGIITDTDVTRRLVAKQLSAASTDISSIMTPNPTCVSMSDPATEALVTMVENRFRHLPVTDDSGAVVGVLDIAKCLNDAISKLERSADKSSSAAEDAIKQMSSLQGAGGAQSALMQQLLGPLLAQAFGGQTSPTLRSILAGKPSTVVSPTASLQETGSIMADARKAALVVKHGRLVGIFGFKDMMSRAIAKELPLDFTQVSSVMTPNPESVSPDTTVLEALQIMHDNKFLTLPVCESNGAVIGVVDVMDCVYASGGAEGWRSIFANAMDCDSVTDDGGSVHSFRSAPRSVKSGKSKSSRKSKQDIRPVSKLRPRQPIMSDPTESILGLSQLLATKRGDAAMIVDPSGSLLGVITDTDITRRLVAKQLPSSSTPASAIMTANPTCVSMTDSAMDALVTMVENRFRHLPVTDESGSVVGCLDIAKCLNDAISKLERAQEKSGSGVDDAAKLIANLQVGGTQVAAIQMLLAKAFGGNSSPTLRSILAGKPSTIVSPQSTLQAVGLMMAEARKAALVVQDSELVGIFGFKDMMTRAIAKDLPLDITPVSTVMTPNPEAVSPDTTVLEALQIMHDNRFLTLPVCEDDGRVVGLVDVMDCVYASGGAEGWKSLFDSALDEDDGSSVVSAEDSVSRVLPRVMVTTHPNNIPLHVEVGKNSSGDDITSVGESLTQAHPTMSAPGSPEPSRKSESKENQVAYKVIDESGHTYIIRAHKTIDSITSALEGKIASLDPSTTLFKYVDEEGDEILIKSDDCLEEAVSSSLLAGNKSVKLSLISIAKSNNNSALIAAGGLGLIAAIGAMVFMKSKK</sequence>
<dbReference type="PANTHER" id="PTHR13140">
    <property type="entry name" value="MYOSIN"/>
    <property type="match status" value="1"/>
</dbReference>
<dbReference type="Gene3D" id="1.20.120.720">
    <property type="entry name" value="Myosin VI head, motor domain, U50 subdomain"/>
    <property type="match status" value="1"/>
</dbReference>
<dbReference type="GO" id="GO:0005524">
    <property type="term" value="F:ATP binding"/>
    <property type="evidence" value="ECO:0007669"/>
    <property type="project" value="UniProtKB-UniRule"/>
</dbReference>
<keyword evidence="10" id="KW-1133">Transmembrane helix</keyword>
<evidence type="ECO:0000259" key="11">
    <source>
        <dbReference type="PROSITE" id="PS51371"/>
    </source>
</evidence>
<feature type="region of interest" description="Disordered" evidence="9">
    <location>
        <begin position="726"/>
        <end position="752"/>
    </location>
</feature>
<name>A0ABD3PL04_9STRA</name>
<dbReference type="Pfam" id="PF00564">
    <property type="entry name" value="PB1"/>
    <property type="match status" value="1"/>
</dbReference>
<comment type="caution">
    <text evidence="14">The sequence shown here is derived from an EMBL/GenBank/DDBJ whole genome shotgun (WGS) entry which is preliminary data.</text>
</comment>
<accession>A0ABD3PL04</accession>
<keyword evidence="15" id="KW-1185">Reference proteome</keyword>
<dbReference type="EMBL" id="JALLPJ020000627">
    <property type="protein sequence ID" value="KAL3787035.1"/>
    <property type="molecule type" value="Genomic_DNA"/>
</dbReference>
<dbReference type="SUPFAM" id="SSF54277">
    <property type="entry name" value="CAD &amp; PB1 domains"/>
    <property type="match status" value="1"/>
</dbReference>
<keyword evidence="8" id="KW-0175">Coiled coil</keyword>
<feature type="region of interest" description="Disordered" evidence="9">
    <location>
        <begin position="40"/>
        <end position="70"/>
    </location>
</feature>
<dbReference type="Proteomes" id="UP001530400">
    <property type="component" value="Unassembled WGS sequence"/>
</dbReference>
<evidence type="ECO:0000259" key="13">
    <source>
        <dbReference type="PROSITE" id="PS51745"/>
    </source>
</evidence>
<dbReference type="InterPro" id="IPR053793">
    <property type="entry name" value="PB1-like"/>
</dbReference>
<dbReference type="GO" id="GO:0003774">
    <property type="term" value="F:cytoskeletal motor activity"/>
    <property type="evidence" value="ECO:0007669"/>
    <property type="project" value="UniProtKB-UniRule"/>
</dbReference>
<dbReference type="CDD" id="cd17781">
    <property type="entry name" value="CBS_pair_MUG70_1"/>
    <property type="match status" value="2"/>
</dbReference>
<dbReference type="InterPro" id="IPR046342">
    <property type="entry name" value="CBS_dom_sf"/>
</dbReference>
<feature type="domain" description="Myosin motor" evidence="12">
    <location>
        <begin position="144"/>
        <end position="967"/>
    </location>
</feature>
<proteinExistence type="inferred from homology"/>
<evidence type="ECO:0000256" key="6">
    <source>
        <dbReference type="PROSITE-ProRule" id="PRU00703"/>
    </source>
</evidence>
<feature type="domain" description="CBS" evidence="11">
    <location>
        <begin position="1841"/>
        <end position="1901"/>
    </location>
</feature>
<dbReference type="Gene3D" id="3.10.580.10">
    <property type="entry name" value="CBS-domain"/>
    <property type="match status" value="6"/>
</dbReference>
<organism evidence="14 15">
    <name type="scientific">Cyclotella atomus</name>
    <dbReference type="NCBI Taxonomy" id="382360"/>
    <lineage>
        <taxon>Eukaryota</taxon>
        <taxon>Sar</taxon>
        <taxon>Stramenopiles</taxon>
        <taxon>Ochrophyta</taxon>
        <taxon>Bacillariophyta</taxon>
        <taxon>Coscinodiscophyceae</taxon>
        <taxon>Thalassiosirophycidae</taxon>
        <taxon>Stephanodiscales</taxon>
        <taxon>Stephanodiscaceae</taxon>
        <taxon>Cyclotella</taxon>
    </lineage>
</organism>
<dbReference type="PROSITE" id="PS51745">
    <property type="entry name" value="PB1"/>
    <property type="match status" value="1"/>
</dbReference>
<dbReference type="PANTHER" id="PTHR13140:SF845">
    <property type="entry name" value="MYOSIN-LIKE PROTEIN"/>
    <property type="match status" value="1"/>
</dbReference>
<feature type="coiled-coil region" evidence="8">
    <location>
        <begin position="1158"/>
        <end position="1247"/>
    </location>
</feature>
<feature type="coiled-coil region" evidence="8">
    <location>
        <begin position="1394"/>
        <end position="1440"/>
    </location>
</feature>
<feature type="compositionally biased region" description="Low complexity" evidence="9">
    <location>
        <begin position="333"/>
        <end position="349"/>
    </location>
</feature>
<dbReference type="InterPro" id="IPR027417">
    <property type="entry name" value="P-loop_NTPase"/>
</dbReference>
<evidence type="ECO:0000256" key="5">
    <source>
        <dbReference type="ARBA" id="ARBA00023203"/>
    </source>
</evidence>
<feature type="domain" description="CBS" evidence="11">
    <location>
        <begin position="1741"/>
        <end position="1800"/>
    </location>
</feature>
<feature type="transmembrane region" description="Helical" evidence="10">
    <location>
        <begin position="2659"/>
        <end position="2678"/>
    </location>
</feature>
<keyword evidence="3 7" id="KW-0518">Myosin</keyword>
<evidence type="ECO:0000259" key="12">
    <source>
        <dbReference type="PROSITE" id="PS51456"/>
    </source>
</evidence>
<keyword evidence="6" id="KW-0129">CBS domain</keyword>
<dbReference type="SMART" id="SM00242">
    <property type="entry name" value="MYSc"/>
    <property type="match status" value="1"/>
</dbReference>
<dbReference type="InterPro" id="IPR000644">
    <property type="entry name" value="CBS_dom"/>
</dbReference>
<feature type="region of interest" description="Disordered" evidence="9">
    <location>
        <begin position="328"/>
        <end position="353"/>
    </location>
</feature>
<evidence type="ECO:0000313" key="14">
    <source>
        <dbReference type="EMBL" id="KAL3787035.1"/>
    </source>
</evidence>
<dbReference type="InterPro" id="IPR001609">
    <property type="entry name" value="Myosin_head_motor_dom-like"/>
</dbReference>
<keyword evidence="10" id="KW-0812">Transmembrane</keyword>
<dbReference type="GO" id="GO:0003779">
    <property type="term" value="F:actin binding"/>
    <property type="evidence" value="ECO:0007669"/>
    <property type="project" value="UniProtKB-KW"/>
</dbReference>
<dbReference type="SUPFAM" id="SSF52540">
    <property type="entry name" value="P-loop containing nucleoside triphosphate hydrolases"/>
    <property type="match status" value="1"/>
</dbReference>
<evidence type="ECO:0008006" key="16">
    <source>
        <dbReference type="Google" id="ProtNLM"/>
    </source>
</evidence>
<dbReference type="PROSITE" id="PS51371">
    <property type="entry name" value="CBS"/>
    <property type="match status" value="9"/>
</dbReference>
<keyword evidence="5 7" id="KW-0009">Actin-binding</keyword>
<dbReference type="SUPFAM" id="SSF54631">
    <property type="entry name" value="CBS-domain pair"/>
    <property type="match status" value="6"/>
</dbReference>
<evidence type="ECO:0000256" key="7">
    <source>
        <dbReference type="PROSITE-ProRule" id="PRU00782"/>
    </source>
</evidence>
<keyword evidence="2 7" id="KW-0067">ATP-binding</keyword>
<dbReference type="InterPro" id="IPR000270">
    <property type="entry name" value="PB1_dom"/>
</dbReference>
<feature type="domain" description="CBS" evidence="11">
    <location>
        <begin position="2257"/>
        <end position="2313"/>
    </location>
</feature>
<dbReference type="SMART" id="SM00666">
    <property type="entry name" value="PB1"/>
    <property type="match status" value="1"/>
</dbReference>
<evidence type="ECO:0000256" key="1">
    <source>
        <dbReference type="ARBA" id="ARBA00022741"/>
    </source>
</evidence>
<keyword evidence="10" id="KW-0472">Membrane</keyword>
<feature type="compositionally biased region" description="Low complexity" evidence="9">
    <location>
        <begin position="56"/>
        <end position="68"/>
    </location>
</feature>
<dbReference type="Pfam" id="PF00063">
    <property type="entry name" value="Myosin_head"/>
    <property type="match status" value="2"/>
</dbReference>
<gene>
    <name evidence="14" type="ORF">ACHAWO_003668</name>
</gene>
<comment type="similarity">
    <text evidence="7">Belongs to the TRAFAC class myosin-kinesin ATPase superfamily. Myosin family.</text>
</comment>
<feature type="binding site" evidence="7">
    <location>
        <begin position="300"/>
        <end position="307"/>
    </location>
    <ligand>
        <name>ATP</name>
        <dbReference type="ChEBI" id="CHEBI:30616"/>
    </ligand>
</feature>
<dbReference type="PRINTS" id="PR00193">
    <property type="entry name" value="MYOSINHEAVY"/>
</dbReference>
<dbReference type="PROSITE" id="PS51456">
    <property type="entry name" value="MYOSIN_MOTOR"/>
    <property type="match status" value="1"/>
</dbReference>
<protein>
    <recommendedName>
        <fullName evidence="16">Myosin-like protein</fullName>
    </recommendedName>
</protein>
<dbReference type="GO" id="GO:0016459">
    <property type="term" value="C:myosin complex"/>
    <property type="evidence" value="ECO:0007669"/>
    <property type="project" value="UniProtKB-KW"/>
</dbReference>
<evidence type="ECO:0000256" key="2">
    <source>
        <dbReference type="ARBA" id="ARBA00022840"/>
    </source>
</evidence>
<dbReference type="Gene3D" id="1.20.5.4820">
    <property type="match status" value="1"/>
</dbReference>
<feature type="domain" description="CBS" evidence="11">
    <location>
        <begin position="2083"/>
        <end position="2142"/>
    </location>
</feature>
<feature type="region of interest" description="Disordered" evidence="9">
    <location>
        <begin position="2155"/>
        <end position="2198"/>
    </location>
</feature>
<evidence type="ECO:0000256" key="3">
    <source>
        <dbReference type="ARBA" id="ARBA00023123"/>
    </source>
</evidence>
<feature type="domain" description="CBS" evidence="11">
    <location>
        <begin position="2190"/>
        <end position="2248"/>
    </location>
</feature>
<feature type="compositionally biased region" description="Polar residues" evidence="9">
    <location>
        <begin position="1320"/>
        <end position="1338"/>
    </location>
</feature>
<reference evidence="14 15" key="1">
    <citation type="submission" date="2024-10" db="EMBL/GenBank/DDBJ databases">
        <title>Updated reference genomes for cyclostephanoid diatoms.</title>
        <authorList>
            <person name="Roberts W.R."/>
            <person name="Alverson A.J."/>
        </authorList>
    </citation>
    <scope>NUCLEOTIDE SEQUENCE [LARGE SCALE GENOMIC DNA]</scope>
    <source>
        <strain evidence="14 15">AJA010-31</strain>
    </source>
</reference>